<proteinExistence type="predicted"/>
<dbReference type="Pfam" id="PF00881">
    <property type="entry name" value="Nitroreductase"/>
    <property type="match status" value="1"/>
</dbReference>
<protein>
    <recommendedName>
        <fullName evidence="1">Nitroreductase domain-containing protein</fullName>
    </recommendedName>
</protein>
<sequence length="182" mass="20828">KSIRSYSRQFVSIDELSYMLWCTQGVKRVISGHAIFRTVPSAGARHAFETYLFLKNVEGIPPGLYRFLTIEHRLLEINQSQELSDKITHACLMQDMIKESAVIFIWVAVVNRMTWRYGERGYRYLYLDAGHVCQNLYLCVETIQCGACAIAAFDDNEMNQIIGLNGKDEFVIYIATVGKRNG</sequence>
<dbReference type="AlphaFoldDB" id="X1MCP7"/>
<feature type="non-terminal residue" evidence="2">
    <location>
        <position position="1"/>
    </location>
</feature>
<dbReference type="NCBIfam" id="TIGR03605">
    <property type="entry name" value="antibiot_sagB"/>
    <property type="match status" value="1"/>
</dbReference>
<dbReference type="PANTHER" id="PTHR43745:SF2">
    <property type="entry name" value="NITROREDUCTASE MJ1384-RELATED"/>
    <property type="match status" value="1"/>
</dbReference>
<accession>X1MCP7</accession>
<dbReference type="InterPro" id="IPR029479">
    <property type="entry name" value="Nitroreductase"/>
</dbReference>
<dbReference type="GO" id="GO:0016491">
    <property type="term" value="F:oxidoreductase activity"/>
    <property type="evidence" value="ECO:0007669"/>
    <property type="project" value="InterPro"/>
</dbReference>
<reference evidence="2" key="1">
    <citation type="journal article" date="2014" name="Front. Microbiol.">
        <title>High frequency of phylogenetically diverse reductive dehalogenase-homologous genes in deep subseafloor sedimentary metagenomes.</title>
        <authorList>
            <person name="Kawai M."/>
            <person name="Futagami T."/>
            <person name="Toyoda A."/>
            <person name="Takaki Y."/>
            <person name="Nishi S."/>
            <person name="Hori S."/>
            <person name="Arai W."/>
            <person name="Tsubouchi T."/>
            <person name="Morono Y."/>
            <person name="Uchiyama I."/>
            <person name="Ito T."/>
            <person name="Fujiyama A."/>
            <person name="Inagaki F."/>
            <person name="Takami H."/>
        </authorList>
    </citation>
    <scope>NUCLEOTIDE SEQUENCE</scope>
    <source>
        <strain evidence="2">Expedition CK06-06</strain>
    </source>
</reference>
<name>X1MCP7_9ZZZZ</name>
<comment type="caution">
    <text evidence="2">The sequence shown here is derived from an EMBL/GenBank/DDBJ whole genome shotgun (WGS) entry which is preliminary data.</text>
</comment>
<dbReference type="InterPro" id="IPR052544">
    <property type="entry name" value="Bacteriocin_Proc_Enz"/>
</dbReference>
<gene>
    <name evidence="2" type="ORF">S06H3_14606</name>
</gene>
<dbReference type="EMBL" id="BARV01007148">
    <property type="protein sequence ID" value="GAI04129.1"/>
    <property type="molecule type" value="Genomic_DNA"/>
</dbReference>
<dbReference type="Gene3D" id="3.40.109.10">
    <property type="entry name" value="NADH Oxidase"/>
    <property type="match status" value="1"/>
</dbReference>
<evidence type="ECO:0000259" key="1">
    <source>
        <dbReference type="Pfam" id="PF00881"/>
    </source>
</evidence>
<dbReference type="InterPro" id="IPR020051">
    <property type="entry name" value="SagB-type_dehydrogenase"/>
</dbReference>
<dbReference type="SUPFAM" id="SSF55469">
    <property type="entry name" value="FMN-dependent nitroreductase-like"/>
    <property type="match status" value="1"/>
</dbReference>
<feature type="domain" description="Nitroreductase" evidence="1">
    <location>
        <begin position="1"/>
        <end position="179"/>
    </location>
</feature>
<dbReference type="CDD" id="cd02142">
    <property type="entry name" value="McbC_SagB-like_oxidoreductase"/>
    <property type="match status" value="1"/>
</dbReference>
<organism evidence="2">
    <name type="scientific">marine sediment metagenome</name>
    <dbReference type="NCBI Taxonomy" id="412755"/>
    <lineage>
        <taxon>unclassified sequences</taxon>
        <taxon>metagenomes</taxon>
        <taxon>ecological metagenomes</taxon>
    </lineage>
</organism>
<dbReference type="PANTHER" id="PTHR43745">
    <property type="entry name" value="NITROREDUCTASE MJ1384-RELATED"/>
    <property type="match status" value="1"/>
</dbReference>
<dbReference type="InterPro" id="IPR000415">
    <property type="entry name" value="Nitroreductase-like"/>
</dbReference>
<evidence type="ECO:0000313" key="2">
    <source>
        <dbReference type="EMBL" id="GAI04129.1"/>
    </source>
</evidence>